<evidence type="ECO:0000256" key="5">
    <source>
        <dbReference type="SAM" id="MobiDB-lite"/>
    </source>
</evidence>
<feature type="transmembrane region" description="Helical" evidence="6">
    <location>
        <begin position="260"/>
        <end position="281"/>
    </location>
</feature>
<feature type="transmembrane region" description="Helical" evidence="6">
    <location>
        <begin position="226"/>
        <end position="245"/>
    </location>
</feature>
<accession>A0A1E7EYY1</accession>
<feature type="transmembrane region" description="Helical" evidence="6">
    <location>
        <begin position="408"/>
        <end position="430"/>
    </location>
</feature>
<dbReference type="EMBL" id="KV784369">
    <property type="protein sequence ID" value="OEU11036.1"/>
    <property type="molecule type" value="Genomic_DNA"/>
</dbReference>
<feature type="transmembrane region" description="Helical" evidence="6">
    <location>
        <begin position="311"/>
        <end position="344"/>
    </location>
</feature>
<keyword evidence="8" id="KW-1185">Reference proteome</keyword>
<dbReference type="InParanoid" id="A0A1E7EYY1"/>
<dbReference type="OrthoDB" id="434519at2759"/>
<feature type="region of interest" description="Disordered" evidence="5">
    <location>
        <begin position="174"/>
        <end position="198"/>
    </location>
</feature>
<feature type="transmembrane region" description="Helical" evidence="6">
    <location>
        <begin position="375"/>
        <end position="396"/>
    </location>
</feature>
<dbReference type="PANTHER" id="PTHR14255">
    <property type="entry name" value="CEREBLON"/>
    <property type="match status" value="1"/>
</dbReference>
<comment type="subcellular location">
    <subcellularLocation>
        <location evidence="1">Membrane</location>
        <topology evidence="1">Multi-pass membrane protein</topology>
    </subcellularLocation>
</comment>
<feature type="transmembrane region" description="Helical" evidence="6">
    <location>
        <begin position="350"/>
        <end position="368"/>
    </location>
</feature>
<keyword evidence="4 6" id="KW-0472">Membrane</keyword>
<sequence>MKLSCGRISSLRTTTATTVGVALLLLTLTTFTTTTTTQLPFFVNAAGSSSSDKCATEENQLQCPNTEACPSSGYSYVSDCNYCDNNLNTDIGSQQCFTRKILNGKDNPSSKYLWLDIVGMIVWFCAAGVATSCGVGGGGIYVPLGILLLSFAPKQSSGLSQASIFGASLEAATTSTDEPSSDNNVVSDNASDDNDDDDDIIMDKEKIAKRNYFLERDSRQYPKEKLICFAILWLGLTLLTFIKGGKGVPSLVGINCSSPWYAVLIGIQFLWTFGFAAGFAYKITKETSEKRAVKYPFHSQDVLWDFHKTKFYAFFTFCAGVIAGLIGIGGGMVLGPLMLVMGIYPRVSTATTATMIVLTSSSVAILYVTSGLVPWQYAITFFSTCFVGAITGKTVIDGYVKRTGKSSILIFMLATIIALATCGALVIALLRLNSADWCFAGFEKFCSIDDGSASVSCVPDDEAQRYLMNGAIDFYNHVIVAGTV</sequence>
<evidence type="ECO:0000256" key="2">
    <source>
        <dbReference type="ARBA" id="ARBA00022692"/>
    </source>
</evidence>
<dbReference type="KEGG" id="fcy:FRACYDRAFT_246137"/>
<dbReference type="GO" id="GO:0016567">
    <property type="term" value="P:protein ubiquitination"/>
    <property type="evidence" value="ECO:0007669"/>
    <property type="project" value="TreeGrafter"/>
</dbReference>
<evidence type="ECO:0000256" key="1">
    <source>
        <dbReference type="ARBA" id="ARBA00004141"/>
    </source>
</evidence>
<proteinExistence type="predicted"/>
<evidence type="ECO:0000313" key="7">
    <source>
        <dbReference type="EMBL" id="OEU11036.1"/>
    </source>
</evidence>
<dbReference type="Proteomes" id="UP000095751">
    <property type="component" value="Unassembled WGS sequence"/>
</dbReference>
<organism evidence="7 8">
    <name type="scientific">Fragilariopsis cylindrus CCMP1102</name>
    <dbReference type="NCBI Taxonomy" id="635003"/>
    <lineage>
        <taxon>Eukaryota</taxon>
        <taxon>Sar</taxon>
        <taxon>Stramenopiles</taxon>
        <taxon>Ochrophyta</taxon>
        <taxon>Bacillariophyta</taxon>
        <taxon>Bacillariophyceae</taxon>
        <taxon>Bacillariophycidae</taxon>
        <taxon>Bacillariales</taxon>
        <taxon>Bacillariaceae</taxon>
        <taxon>Fragilariopsis</taxon>
    </lineage>
</organism>
<dbReference type="InterPro" id="IPR002781">
    <property type="entry name" value="TM_pro_TauE-like"/>
</dbReference>
<name>A0A1E7EYY1_9STRA</name>
<dbReference type="GO" id="GO:0016020">
    <property type="term" value="C:membrane"/>
    <property type="evidence" value="ECO:0007669"/>
    <property type="project" value="UniProtKB-SubCell"/>
</dbReference>
<keyword evidence="3 6" id="KW-1133">Transmembrane helix</keyword>
<dbReference type="PANTHER" id="PTHR14255:SF3">
    <property type="entry name" value="SULFITE EXPORTER TAUE_SAFE FAMILY PROTEIN 5-RELATED"/>
    <property type="match status" value="1"/>
</dbReference>
<evidence type="ECO:0000256" key="6">
    <source>
        <dbReference type="SAM" id="Phobius"/>
    </source>
</evidence>
<gene>
    <name evidence="7" type="ORF">FRACYDRAFT_246137</name>
</gene>
<evidence type="ECO:0000256" key="4">
    <source>
        <dbReference type="ARBA" id="ARBA00023136"/>
    </source>
</evidence>
<dbReference type="AlphaFoldDB" id="A0A1E7EYY1"/>
<evidence type="ECO:0000256" key="3">
    <source>
        <dbReference type="ARBA" id="ARBA00022989"/>
    </source>
</evidence>
<protein>
    <recommendedName>
        <fullName evidence="9">Sulfite exporter TauE/SafE</fullName>
    </recommendedName>
</protein>
<feature type="transmembrane region" description="Helical" evidence="6">
    <location>
        <begin position="121"/>
        <end position="149"/>
    </location>
</feature>
<evidence type="ECO:0008006" key="9">
    <source>
        <dbReference type="Google" id="ProtNLM"/>
    </source>
</evidence>
<dbReference type="Pfam" id="PF01925">
    <property type="entry name" value="TauE"/>
    <property type="match status" value="1"/>
</dbReference>
<dbReference type="GO" id="GO:0031464">
    <property type="term" value="C:Cul4A-RING E3 ubiquitin ligase complex"/>
    <property type="evidence" value="ECO:0007669"/>
    <property type="project" value="TreeGrafter"/>
</dbReference>
<keyword evidence="2 6" id="KW-0812">Transmembrane</keyword>
<reference evidence="7 8" key="1">
    <citation type="submission" date="2016-09" db="EMBL/GenBank/DDBJ databases">
        <title>Extensive genetic diversity and differential bi-allelic expression allows diatom success in the polar Southern Ocean.</title>
        <authorList>
            <consortium name="DOE Joint Genome Institute"/>
            <person name="Mock T."/>
            <person name="Otillar R.P."/>
            <person name="Strauss J."/>
            <person name="Dupont C."/>
            <person name="Frickenhaus S."/>
            <person name="Maumus F."/>
            <person name="Mcmullan M."/>
            <person name="Sanges R."/>
            <person name="Schmutz J."/>
            <person name="Toseland A."/>
            <person name="Valas R."/>
            <person name="Veluchamy A."/>
            <person name="Ward B.J."/>
            <person name="Allen A."/>
            <person name="Barry K."/>
            <person name="Falciatore A."/>
            <person name="Ferrante M."/>
            <person name="Fortunato A.E."/>
            <person name="Gloeckner G."/>
            <person name="Gruber A."/>
            <person name="Hipkin R."/>
            <person name="Janech M."/>
            <person name="Kroth P."/>
            <person name="Leese F."/>
            <person name="Lindquist E."/>
            <person name="Lyon B.R."/>
            <person name="Martin J."/>
            <person name="Mayer C."/>
            <person name="Parker M."/>
            <person name="Quesneville H."/>
            <person name="Raymond J."/>
            <person name="Uhlig C."/>
            <person name="Valentin K.U."/>
            <person name="Worden A.Z."/>
            <person name="Armbrust E.V."/>
            <person name="Bowler C."/>
            <person name="Green B."/>
            <person name="Moulton V."/>
            <person name="Van Oosterhout C."/>
            <person name="Grigoriev I."/>
        </authorList>
    </citation>
    <scope>NUCLEOTIDE SEQUENCE [LARGE SCALE GENOMIC DNA]</scope>
    <source>
        <strain evidence="7 8">CCMP1102</strain>
    </source>
</reference>
<evidence type="ECO:0000313" key="8">
    <source>
        <dbReference type="Proteomes" id="UP000095751"/>
    </source>
</evidence>